<dbReference type="OrthoDB" id="914976at2"/>
<keyword evidence="2" id="KW-1185">Reference proteome</keyword>
<name>K4IH83_PSYTT</name>
<dbReference type="AlphaFoldDB" id="K4IH83"/>
<organism evidence="1 2">
    <name type="scientific">Psychroflexus torquis (strain ATCC 700755 / CIP 106069 / ACAM 623)</name>
    <dbReference type="NCBI Taxonomy" id="313595"/>
    <lineage>
        <taxon>Bacteria</taxon>
        <taxon>Pseudomonadati</taxon>
        <taxon>Bacteroidota</taxon>
        <taxon>Flavobacteriia</taxon>
        <taxon>Flavobacteriales</taxon>
        <taxon>Flavobacteriaceae</taxon>
        <taxon>Psychroflexus</taxon>
    </lineage>
</organism>
<dbReference type="EMBL" id="CP003879">
    <property type="protein sequence ID" value="AFU69153.1"/>
    <property type="molecule type" value="Genomic_DNA"/>
</dbReference>
<reference evidence="1" key="2">
    <citation type="submission" date="2012-09" db="EMBL/GenBank/DDBJ databases">
        <title>The complete sequence of Psychroflexus torquis an extreme psychrophile from sea-ice that is stimulated by light.</title>
        <authorList>
            <person name="Feng S."/>
            <person name="Powell S.M."/>
            <person name="Bowman J.P."/>
        </authorList>
    </citation>
    <scope>NUCLEOTIDE SEQUENCE [LARGE SCALE GENOMIC DNA]</scope>
    <source>
        <strain evidence="1">ATCC 700755</strain>
    </source>
</reference>
<evidence type="ECO:0000313" key="2">
    <source>
        <dbReference type="Proteomes" id="UP000008514"/>
    </source>
</evidence>
<dbReference type="Proteomes" id="UP000008514">
    <property type="component" value="Chromosome"/>
</dbReference>
<gene>
    <name evidence="1" type="ordered locus">P700755_002376</name>
</gene>
<evidence type="ECO:0000313" key="1">
    <source>
        <dbReference type="EMBL" id="AFU69153.1"/>
    </source>
</evidence>
<reference evidence="1" key="1">
    <citation type="submission" date="2006-03" db="EMBL/GenBank/DDBJ databases">
        <authorList>
            <person name="Bowman J."/>
            <person name="Ferriera S."/>
            <person name="Johnson J."/>
            <person name="Kravitz S."/>
            <person name="Halpern A."/>
            <person name="Remington K."/>
            <person name="Beeson K."/>
            <person name="Tran B."/>
            <person name="Rogers Y.-H."/>
            <person name="Friedman R."/>
            <person name="Venter J.C."/>
        </authorList>
    </citation>
    <scope>NUCLEOTIDE SEQUENCE [LARGE SCALE GENOMIC DNA]</scope>
    <source>
        <strain evidence="1">ATCC 700755</strain>
    </source>
</reference>
<protein>
    <submittedName>
        <fullName evidence="1">Uncharacterized protein</fullName>
    </submittedName>
</protein>
<dbReference type="KEGG" id="ptq:P700755_002376"/>
<accession>K4IH83</accession>
<dbReference type="RefSeq" id="WP_015024725.1">
    <property type="nucleotide sequence ID" value="NC_018721.1"/>
</dbReference>
<sequence length="193" mass="22613">MSKEDLSKKDLNEQTIIFPESEIKYLYACGDENRKIAKFFEYKNEYGSRYLKKIRVYADCRTEKAEFKIKICDLNSNNEPGLIVHEERFVAKEGSFWIEKDVINAKIVIPKNGLFLVVDWIKSEENKHKVNSLRKNGEMKIHISYEPSIGSFPSEKNSTWLMLNGKWKKDEIINLPLAKYRGSYSDLAIELEF</sequence>
<dbReference type="HOGENOM" id="CLU_1407741_0_0_10"/>
<proteinExistence type="predicted"/>